<dbReference type="SUPFAM" id="SSF48576">
    <property type="entry name" value="Terpenoid synthases"/>
    <property type="match status" value="1"/>
</dbReference>
<keyword evidence="2" id="KW-1185">Reference proteome</keyword>
<protein>
    <submittedName>
        <fullName evidence="1">Isoprenoid synthase domain-containing protein</fullName>
    </submittedName>
</protein>
<dbReference type="Proteomes" id="UP001163846">
    <property type="component" value="Unassembled WGS sequence"/>
</dbReference>
<comment type="caution">
    <text evidence="1">The sequence shown here is derived from an EMBL/GenBank/DDBJ whole genome shotgun (WGS) entry which is preliminary data.</text>
</comment>
<dbReference type="InterPro" id="IPR008949">
    <property type="entry name" value="Isoprenoid_synthase_dom_sf"/>
</dbReference>
<proteinExistence type="predicted"/>
<accession>A0AA38UJG8</accession>
<gene>
    <name evidence="1" type="ORF">F5878DRAFT_659180</name>
</gene>
<sequence>MIPSDEEMIIGGNQQYHQLSFALIARLNDERLRRMLRSKICLALNAMRDPDFDDGSTLCKITKDFRERHMNSMGPNAARRFLLYFADYIECVSREAELREQDEILDLASYIIVRRGNSAVRLCFGLIEQALGIDLPQEVVDDSTFMEAYWAALDMVWLPNVLGPVFSHVLMMLIRALPGSNSYDMEQSRGLDGNNILTVLMKEKNINLQAASDNVGAHFKQLMDRYVEARERLPSWGPEIDVDVSRWLAATIRWVRGNLE</sequence>
<dbReference type="Gene3D" id="1.10.600.10">
    <property type="entry name" value="Farnesyl Diphosphate Synthase"/>
    <property type="match status" value="1"/>
</dbReference>
<reference evidence="1" key="1">
    <citation type="submission" date="2022-08" db="EMBL/GenBank/DDBJ databases">
        <authorList>
            <consortium name="DOE Joint Genome Institute"/>
            <person name="Min B."/>
            <person name="Riley R."/>
            <person name="Sierra-Patev S."/>
            <person name="Naranjo-Ortiz M."/>
            <person name="Looney B."/>
            <person name="Konkel Z."/>
            <person name="Slot J.C."/>
            <person name="Sakamoto Y."/>
            <person name="Steenwyk J.L."/>
            <person name="Rokas A."/>
            <person name="Carro J."/>
            <person name="Camarero S."/>
            <person name="Ferreira P."/>
            <person name="Molpeceres G."/>
            <person name="Ruiz-Duenas F.J."/>
            <person name="Serrano A."/>
            <person name="Henrissat B."/>
            <person name="Drula E."/>
            <person name="Hughes K.W."/>
            <person name="Mata J.L."/>
            <person name="Ishikawa N.K."/>
            <person name="Vargas-Isla R."/>
            <person name="Ushijima S."/>
            <person name="Smith C.A."/>
            <person name="Ahrendt S."/>
            <person name="Andreopoulos W."/>
            <person name="He G."/>
            <person name="Labutti K."/>
            <person name="Lipzen A."/>
            <person name="Ng V."/>
            <person name="Sandor L."/>
            <person name="Barry K."/>
            <person name="Martinez A.T."/>
            <person name="Xiao Y."/>
            <person name="Gibbons J.G."/>
            <person name="Terashima K."/>
            <person name="Hibbett D.S."/>
            <person name="Grigoriev I.V."/>
        </authorList>
    </citation>
    <scope>NUCLEOTIDE SEQUENCE</scope>
    <source>
        <strain evidence="1">TFB9207</strain>
    </source>
</reference>
<evidence type="ECO:0000313" key="1">
    <source>
        <dbReference type="EMBL" id="KAJ3840692.1"/>
    </source>
</evidence>
<organism evidence="1 2">
    <name type="scientific">Lentinula raphanica</name>
    <dbReference type="NCBI Taxonomy" id="153919"/>
    <lineage>
        <taxon>Eukaryota</taxon>
        <taxon>Fungi</taxon>
        <taxon>Dikarya</taxon>
        <taxon>Basidiomycota</taxon>
        <taxon>Agaricomycotina</taxon>
        <taxon>Agaricomycetes</taxon>
        <taxon>Agaricomycetidae</taxon>
        <taxon>Agaricales</taxon>
        <taxon>Marasmiineae</taxon>
        <taxon>Omphalotaceae</taxon>
        <taxon>Lentinula</taxon>
    </lineage>
</organism>
<evidence type="ECO:0000313" key="2">
    <source>
        <dbReference type="Proteomes" id="UP001163846"/>
    </source>
</evidence>
<dbReference type="EMBL" id="MU806068">
    <property type="protein sequence ID" value="KAJ3840692.1"/>
    <property type="molecule type" value="Genomic_DNA"/>
</dbReference>
<dbReference type="AlphaFoldDB" id="A0AA38UJG8"/>
<dbReference type="Pfam" id="PF19086">
    <property type="entry name" value="Terpene_syn_C_2"/>
    <property type="match status" value="1"/>
</dbReference>
<name>A0AA38UJG8_9AGAR</name>